<feature type="chain" id="PRO_5044001841" evidence="1">
    <location>
        <begin position="22"/>
        <end position="224"/>
    </location>
</feature>
<proteinExistence type="predicted"/>
<gene>
    <name evidence="2" type="ORF">PG999_014754</name>
</gene>
<evidence type="ECO:0000313" key="2">
    <source>
        <dbReference type="EMBL" id="KAK8092555.1"/>
    </source>
</evidence>
<dbReference type="AlphaFoldDB" id="A0AAW0Q2C8"/>
<comment type="caution">
    <text evidence="2">The sequence shown here is derived from an EMBL/GenBank/DDBJ whole genome shotgun (WGS) entry which is preliminary data.</text>
</comment>
<reference evidence="2 3" key="1">
    <citation type="submission" date="2023-01" db="EMBL/GenBank/DDBJ databases">
        <title>Analysis of 21 Apiospora genomes using comparative genomics revels a genus with tremendous synthesis potential of carbohydrate active enzymes and secondary metabolites.</title>
        <authorList>
            <person name="Sorensen T."/>
        </authorList>
    </citation>
    <scope>NUCLEOTIDE SEQUENCE [LARGE SCALE GENOMIC DNA]</scope>
    <source>
        <strain evidence="2 3">CBS 117206</strain>
    </source>
</reference>
<feature type="signal peptide" evidence="1">
    <location>
        <begin position="1"/>
        <end position="21"/>
    </location>
</feature>
<sequence length="224" mass="23805">MLTRIVILFVGIAAALPGVQLVATPRANATISPMYWRGQIEAGGPEMTFNGTIQVISHAVDLDSVPSPTDQCDSGAQEVVAQIRKIKPDFPSGLEIPTSGPQAKDDDPHEVDCWVGGGGPATVIYIKQGIQYLRSIPGDCGVSAGDQGYNTCARISCSYDSGIWLCSDQGQEVLWPCSSLGDIADNDCFKCWKGEDSPEGVCQGREKWPEQAGGFHVDIGVADC</sequence>
<evidence type="ECO:0000256" key="1">
    <source>
        <dbReference type="SAM" id="SignalP"/>
    </source>
</evidence>
<keyword evidence="1" id="KW-0732">Signal</keyword>
<evidence type="ECO:0000313" key="3">
    <source>
        <dbReference type="Proteomes" id="UP001392437"/>
    </source>
</evidence>
<keyword evidence="3" id="KW-1185">Reference proteome</keyword>
<dbReference type="EMBL" id="JAQQWP010000013">
    <property type="protein sequence ID" value="KAK8092555.1"/>
    <property type="molecule type" value="Genomic_DNA"/>
</dbReference>
<dbReference type="Proteomes" id="UP001392437">
    <property type="component" value="Unassembled WGS sequence"/>
</dbReference>
<name>A0AAW0Q2C8_9PEZI</name>
<organism evidence="2 3">
    <name type="scientific">Apiospora kogelbergensis</name>
    <dbReference type="NCBI Taxonomy" id="1337665"/>
    <lineage>
        <taxon>Eukaryota</taxon>
        <taxon>Fungi</taxon>
        <taxon>Dikarya</taxon>
        <taxon>Ascomycota</taxon>
        <taxon>Pezizomycotina</taxon>
        <taxon>Sordariomycetes</taxon>
        <taxon>Xylariomycetidae</taxon>
        <taxon>Amphisphaeriales</taxon>
        <taxon>Apiosporaceae</taxon>
        <taxon>Apiospora</taxon>
    </lineage>
</organism>
<accession>A0AAW0Q2C8</accession>
<protein>
    <submittedName>
        <fullName evidence="2">Uncharacterized protein</fullName>
    </submittedName>
</protein>